<dbReference type="Ensembl" id="ENSABRT00000010800.1">
    <property type="protein sequence ID" value="ENSABRP00000007488.1"/>
    <property type="gene ID" value="ENSABRG00000006886.1"/>
</dbReference>
<keyword evidence="2" id="KW-0378">Hydrolase</keyword>
<feature type="region of interest" description="Disordered" evidence="4">
    <location>
        <begin position="262"/>
        <end position="394"/>
    </location>
</feature>
<dbReference type="InterPro" id="IPR050127">
    <property type="entry name" value="Serine_Proteases_S1"/>
</dbReference>
<evidence type="ECO:0000256" key="4">
    <source>
        <dbReference type="SAM" id="MobiDB-lite"/>
    </source>
</evidence>
<feature type="domain" description="Peptidase S1" evidence="5">
    <location>
        <begin position="1"/>
        <end position="151"/>
    </location>
</feature>
<dbReference type="PANTHER" id="PTHR24264:SF46">
    <property type="entry name" value="COAGULATION FACTOR XII"/>
    <property type="match status" value="1"/>
</dbReference>
<dbReference type="CDD" id="cd00190">
    <property type="entry name" value="Tryp_SPc"/>
    <property type="match status" value="1"/>
</dbReference>
<dbReference type="AlphaFoldDB" id="A0A8B9I445"/>
<evidence type="ECO:0000313" key="7">
    <source>
        <dbReference type="Proteomes" id="UP000694426"/>
    </source>
</evidence>
<feature type="compositionally biased region" description="Low complexity" evidence="4">
    <location>
        <begin position="274"/>
        <end position="301"/>
    </location>
</feature>
<evidence type="ECO:0000256" key="2">
    <source>
        <dbReference type="ARBA" id="ARBA00022801"/>
    </source>
</evidence>
<dbReference type="Proteomes" id="UP000694426">
    <property type="component" value="Unplaced"/>
</dbReference>
<dbReference type="SUPFAM" id="SSF50494">
    <property type="entry name" value="Trypsin-like serine proteases"/>
    <property type="match status" value="1"/>
</dbReference>
<dbReference type="Pfam" id="PF00089">
    <property type="entry name" value="Trypsin"/>
    <property type="match status" value="1"/>
</dbReference>
<dbReference type="GO" id="GO:0005791">
    <property type="term" value="C:rough endoplasmic reticulum"/>
    <property type="evidence" value="ECO:0007669"/>
    <property type="project" value="TreeGrafter"/>
</dbReference>
<sequence length="409" mass="42544">MEWQITAPFPSPARTQNELAWTVVVGDHELGKQDPGERAVPVRRIVPHPKFNPKTFHGDLALLELAVPLAPSATVSPVCLPSGPAEPSPGTPCYIAGWGSLYEEGPSAEVVMEAQVPLLSQETCRGALGRELLTSTMFCAGYLSGGIDSCQVIPLPARQPPGHGVSTRRWHGTARLPARLVLPTDVRASPCRATRGARWRARTPPRATLSSTASPRGATGAVRGANPASTPASLPSRTGSASRWTPPLAAGNRAASSCWPCRSCPPSGSPPSAPASAPSTRGPAGQPWARAPAPALLRRPAVPGRGDASCTPTPRRWWVSCAGPGTSSGTRSTSPSSPAPCPSSWARSTGTSSPPVSAGMLQTWLWQETSLAPRQRDPGDPPPGKGGHKGMVGHGGCRFCGGGQDTHRH</sequence>
<dbReference type="GO" id="GO:0005615">
    <property type="term" value="C:extracellular space"/>
    <property type="evidence" value="ECO:0007669"/>
    <property type="project" value="TreeGrafter"/>
</dbReference>
<dbReference type="PANTHER" id="PTHR24264">
    <property type="entry name" value="TRYPSIN-RELATED"/>
    <property type="match status" value="1"/>
</dbReference>
<dbReference type="InterPro" id="IPR043504">
    <property type="entry name" value="Peptidase_S1_PA_chymotrypsin"/>
</dbReference>
<dbReference type="SMART" id="SM00020">
    <property type="entry name" value="Tryp_SPc"/>
    <property type="match status" value="1"/>
</dbReference>
<dbReference type="GO" id="GO:0007596">
    <property type="term" value="P:blood coagulation"/>
    <property type="evidence" value="ECO:0007669"/>
    <property type="project" value="TreeGrafter"/>
</dbReference>
<dbReference type="InterPro" id="IPR009003">
    <property type="entry name" value="Peptidase_S1_PA"/>
</dbReference>
<evidence type="ECO:0000256" key="3">
    <source>
        <dbReference type="ARBA" id="ARBA00022825"/>
    </source>
</evidence>
<keyword evidence="7" id="KW-1185">Reference proteome</keyword>
<evidence type="ECO:0000313" key="6">
    <source>
        <dbReference type="Ensembl" id="ENSABRP00000007488.1"/>
    </source>
</evidence>
<feature type="compositionally biased region" description="Low complexity" evidence="4">
    <location>
        <begin position="322"/>
        <end position="348"/>
    </location>
</feature>
<reference evidence="6" key="1">
    <citation type="submission" date="2025-08" db="UniProtKB">
        <authorList>
            <consortium name="Ensembl"/>
        </authorList>
    </citation>
    <scope>IDENTIFICATION</scope>
</reference>
<organism evidence="6 7">
    <name type="scientific">Anser brachyrhynchus</name>
    <name type="common">Pink-footed goose</name>
    <dbReference type="NCBI Taxonomy" id="132585"/>
    <lineage>
        <taxon>Eukaryota</taxon>
        <taxon>Metazoa</taxon>
        <taxon>Chordata</taxon>
        <taxon>Craniata</taxon>
        <taxon>Vertebrata</taxon>
        <taxon>Euteleostomi</taxon>
        <taxon>Archelosauria</taxon>
        <taxon>Archosauria</taxon>
        <taxon>Dinosauria</taxon>
        <taxon>Saurischia</taxon>
        <taxon>Theropoda</taxon>
        <taxon>Coelurosauria</taxon>
        <taxon>Aves</taxon>
        <taxon>Neognathae</taxon>
        <taxon>Galloanserae</taxon>
        <taxon>Anseriformes</taxon>
        <taxon>Anatidae</taxon>
        <taxon>Anserinae</taxon>
        <taxon>Anser</taxon>
    </lineage>
</organism>
<reference evidence="6" key="2">
    <citation type="submission" date="2025-09" db="UniProtKB">
        <authorList>
            <consortium name="Ensembl"/>
        </authorList>
    </citation>
    <scope>IDENTIFICATION</scope>
</reference>
<dbReference type="GO" id="GO:0004252">
    <property type="term" value="F:serine-type endopeptidase activity"/>
    <property type="evidence" value="ECO:0007669"/>
    <property type="project" value="InterPro"/>
</dbReference>
<dbReference type="PROSITE" id="PS50240">
    <property type="entry name" value="TRYPSIN_DOM"/>
    <property type="match status" value="1"/>
</dbReference>
<feature type="region of interest" description="Disordered" evidence="4">
    <location>
        <begin position="192"/>
        <end position="249"/>
    </location>
</feature>
<accession>A0A8B9I445</accession>
<proteinExistence type="predicted"/>
<evidence type="ECO:0000256" key="1">
    <source>
        <dbReference type="ARBA" id="ARBA00022670"/>
    </source>
</evidence>
<name>A0A8B9I445_9AVES</name>
<evidence type="ECO:0000259" key="5">
    <source>
        <dbReference type="PROSITE" id="PS50240"/>
    </source>
</evidence>
<protein>
    <recommendedName>
        <fullName evidence="5">Peptidase S1 domain-containing protein</fullName>
    </recommendedName>
</protein>
<feature type="compositionally biased region" description="Polar residues" evidence="4">
    <location>
        <begin position="227"/>
        <end position="243"/>
    </location>
</feature>
<keyword evidence="3" id="KW-0720">Serine protease</keyword>
<dbReference type="InterPro" id="IPR001254">
    <property type="entry name" value="Trypsin_dom"/>
</dbReference>
<dbReference type="Gene3D" id="2.40.10.10">
    <property type="entry name" value="Trypsin-like serine proteases"/>
    <property type="match status" value="1"/>
</dbReference>
<keyword evidence="1" id="KW-0645">Protease</keyword>
<dbReference type="GO" id="GO:0031638">
    <property type="term" value="P:zymogen activation"/>
    <property type="evidence" value="ECO:0007669"/>
    <property type="project" value="TreeGrafter"/>
</dbReference>
<dbReference type="GeneTree" id="ENSGT00940000157183"/>